<evidence type="ECO:0000256" key="3">
    <source>
        <dbReference type="SAM" id="Phobius"/>
    </source>
</evidence>
<keyword evidence="3" id="KW-0812">Transmembrane</keyword>
<evidence type="ECO:0000313" key="4">
    <source>
        <dbReference type="EMBL" id="CAD9202365.1"/>
    </source>
</evidence>
<protein>
    <submittedName>
        <fullName evidence="4">Uncharacterized protein</fullName>
    </submittedName>
</protein>
<dbReference type="AlphaFoldDB" id="A0A7S1SLD3"/>
<gene>
    <name evidence="4" type="ORF">TCHU04912_LOCUS4598</name>
</gene>
<feature type="coiled-coil region" evidence="1">
    <location>
        <begin position="2"/>
        <end position="29"/>
    </location>
</feature>
<feature type="transmembrane region" description="Helical" evidence="3">
    <location>
        <begin position="75"/>
        <end position="97"/>
    </location>
</feature>
<feature type="region of interest" description="Disordered" evidence="2">
    <location>
        <begin position="36"/>
        <end position="56"/>
    </location>
</feature>
<sequence>MARTGEERLRELRLAMETQNAELKSAIDTKATEVKLATTSSSAATDRDEGSRDEKKALTRKKRLEATRPNGTWSYGWILSIVFGCATVAVLICFILFSGTPAEAKVAKNMVMREEIAWEEQIEETYGDRKCPRPDQFPIECKGRKWQDQAKVDRCTSLFMYRGWDVPFLKTCNLIS</sequence>
<keyword evidence="3" id="KW-0472">Membrane</keyword>
<reference evidence="4" key="1">
    <citation type="submission" date="2021-01" db="EMBL/GenBank/DDBJ databases">
        <authorList>
            <person name="Corre E."/>
            <person name="Pelletier E."/>
            <person name="Niang G."/>
            <person name="Scheremetjew M."/>
            <person name="Finn R."/>
            <person name="Kale V."/>
            <person name="Holt S."/>
            <person name="Cochrane G."/>
            <person name="Meng A."/>
            <person name="Brown T."/>
            <person name="Cohen L."/>
        </authorList>
    </citation>
    <scope>NUCLEOTIDE SEQUENCE</scope>
    <source>
        <strain evidence="4">PLY429</strain>
    </source>
</reference>
<keyword evidence="3" id="KW-1133">Transmembrane helix</keyword>
<keyword evidence="1" id="KW-0175">Coiled coil</keyword>
<name>A0A7S1SLD3_9CHLO</name>
<accession>A0A7S1SLD3</accession>
<evidence type="ECO:0000256" key="1">
    <source>
        <dbReference type="SAM" id="Coils"/>
    </source>
</evidence>
<dbReference type="EMBL" id="HBGG01009112">
    <property type="protein sequence ID" value="CAD9202365.1"/>
    <property type="molecule type" value="Transcribed_RNA"/>
</dbReference>
<evidence type="ECO:0000256" key="2">
    <source>
        <dbReference type="SAM" id="MobiDB-lite"/>
    </source>
</evidence>
<organism evidence="4">
    <name type="scientific">Tetraselmis chuii</name>
    <dbReference type="NCBI Taxonomy" id="63592"/>
    <lineage>
        <taxon>Eukaryota</taxon>
        <taxon>Viridiplantae</taxon>
        <taxon>Chlorophyta</taxon>
        <taxon>core chlorophytes</taxon>
        <taxon>Chlorodendrophyceae</taxon>
        <taxon>Chlorodendrales</taxon>
        <taxon>Chlorodendraceae</taxon>
        <taxon>Tetraselmis</taxon>
    </lineage>
</organism>
<proteinExistence type="predicted"/>
<feature type="compositionally biased region" description="Basic and acidic residues" evidence="2">
    <location>
        <begin position="45"/>
        <end position="56"/>
    </location>
</feature>